<protein>
    <submittedName>
        <fullName evidence="3">Polymer-forming cytoskeletal protein</fullName>
    </submittedName>
</protein>
<evidence type="ECO:0000313" key="4">
    <source>
        <dbReference type="EMBL" id="WJW65483.1"/>
    </source>
</evidence>
<feature type="region of interest" description="Disordered" evidence="2">
    <location>
        <begin position="1"/>
        <end position="29"/>
    </location>
</feature>
<reference evidence="3 5" key="1">
    <citation type="submission" date="2020-06" db="EMBL/GenBank/DDBJ databases">
        <title>Anoxygenic phototrophic Chloroflexota member uses a Type I reaction center.</title>
        <authorList>
            <person name="Tsuji J.M."/>
            <person name="Shaw N.A."/>
            <person name="Nagashima S."/>
            <person name="Venkiteswaran J."/>
            <person name="Schiff S.L."/>
            <person name="Hanada S."/>
            <person name="Tank M."/>
            <person name="Neufeld J.D."/>
        </authorList>
    </citation>
    <scope>NUCLEOTIDE SEQUENCE [LARGE SCALE GENOMIC DNA]</scope>
    <source>
        <strain evidence="3">L227-S17</strain>
    </source>
</reference>
<name>A0A8T7LVQ4_9CHLR</name>
<evidence type="ECO:0000256" key="1">
    <source>
        <dbReference type="ARBA" id="ARBA00044755"/>
    </source>
</evidence>
<keyword evidence="6" id="KW-1185">Reference proteome</keyword>
<comment type="similarity">
    <text evidence="1">Belongs to the bactofilin family.</text>
</comment>
<dbReference type="Pfam" id="PF04519">
    <property type="entry name" value="Bactofilin"/>
    <property type="match status" value="1"/>
</dbReference>
<dbReference type="EMBL" id="CP128399">
    <property type="protein sequence ID" value="WJW65483.1"/>
    <property type="molecule type" value="Genomic_DNA"/>
</dbReference>
<dbReference type="RefSeq" id="WP_341467367.1">
    <property type="nucleotide sequence ID" value="NZ_CP128399.1"/>
</dbReference>
<dbReference type="InterPro" id="IPR007607">
    <property type="entry name" value="BacA/B"/>
</dbReference>
<gene>
    <name evidence="3" type="ORF">HXX08_09520</name>
    <name evidence="4" type="ORF">OZ401_001248</name>
</gene>
<evidence type="ECO:0000313" key="3">
    <source>
        <dbReference type="EMBL" id="NWJ46104.1"/>
    </source>
</evidence>
<dbReference type="PANTHER" id="PTHR35024">
    <property type="entry name" value="HYPOTHETICAL CYTOSOLIC PROTEIN"/>
    <property type="match status" value="1"/>
</dbReference>
<reference evidence="4" key="2">
    <citation type="journal article" date="2024" name="Nature">
        <title>Anoxygenic phototroph of the Chloroflexota uses a type I reaction centre.</title>
        <authorList>
            <person name="Tsuji J.M."/>
            <person name="Shaw N.A."/>
            <person name="Nagashima S."/>
            <person name="Venkiteswaran J.J."/>
            <person name="Schiff S.L."/>
            <person name="Watanabe T."/>
            <person name="Fukui M."/>
            <person name="Hanada S."/>
            <person name="Tank M."/>
            <person name="Neufeld J.D."/>
        </authorList>
    </citation>
    <scope>NUCLEOTIDE SEQUENCE</scope>
    <source>
        <strain evidence="4">L227-S17</strain>
    </source>
</reference>
<dbReference type="PANTHER" id="PTHR35024:SF4">
    <property type="entry name" value="POLYMER-FORMING CYTOSKELETAL PROTEIN"/>
    <property type="match status" value="1"/>
</dbReference>
<proteinExistence type="inferred from homology"/>
<evidence type="ECO:0000256" key="2">
    <source>
        <dbReference type="SAM" id="MobiDB-lite"/>
    </source>
</evidence>
<dbReference type="Proteomes" id="UP000521676">
    <property type="component" value="Unassembled WGS sequence"/>
</dbReference>
<accession>A0A8T7LVQ4</accession>
<dbReference type="EMBL" id="JACATZ010000001">
    <property type="protein sequence ID" value="NWJ46104.1"/>
    <property type="molecule type" value="Genomic_DNA"/>
</dbReference>
<feature type="compositionally biased region" description="Polar residues" evidence="2">
    <location>
        <begin position="7"/>
        <end position="23"/>
    </location>
</feature>
<evidence type="ECO:0000313" key="6">
    <source>
        <dbReference type="Proteomes" id="UP001431572"/>
    </source>
</evidence>
<organism evidence="3 5">
    <name type="scientific">Candidatus Chlorohelix allophototropha</name>
    <dbReference type="NCBI Taxonomy" id="3003348"/>
    <lineage>
        <taxon>Bacteria</taxon>
        <taxon>Bacillati</taxon>
        <taxon>Chloroflexota</taxon>
        <taxon>Chloroflexia</taxon>
        <taxon>Candidatus Chloroheliales</taxon>
        <taxon>Candidatus Chloroheliaceae</taxon>
        <taxon>Candidatus Chlorohelix</taxon>
    </lineage>
</organism>
<dbReference type="AlphaFoldDB" id="A0A8T7LVQ4"/>
<evidence type="ECO:0000313" key="5">
    <source>
        <dbReference type="Proteomes" id="UP000521676"/>
    </source>
</evidence>
<sequence length="148" mass="15858">MARMFGGNQSRTGNELSVPQGSNIKPDEHIETSIGSTASLKGELKAEGSIRIDGFFEGHIETAANVIIGPTGKVMADIKARNVLVAGRIKGNIEALERVEVLNAGGVLGDIDCPKVFLEEGAIFKGQVRMPQIPDEEEARFLLESPNE</sequence>
<dbReference type="Proteomes" id="UP001431572">
    <property type="component" value="Chromosome 1"/>
</dbReference>